<dbReference type="STRING" id="3988.B9TGN4"/>
<evidence type="ECO:0000256" key="1">
    <source>
        <dbReference type="SAM" id="Phobius"/>
    </source>
</evidence>
<reference evidence="4" key="1">
    <citation type="journal article" date="2010" name="Nat. Biotechnol.">
        <title>Draft genome sequence of the oilseed species Ricinus communis.</title>
        <authorList>
            <person name="Chan A.P."/>
            <person name="Crabtree J."/>
            <person name="Zhao Q."/>
            <person name="Lorenzi H."/>
            <person name="Orvis J."/>
            <person name="Puiu D."/>
            <person name="Melake-Berhan A."/>
            <person name="Jones K.M."/>
            <person name="Redman J."/>
            <person name="Chen G."/>
            <person name="Cahoon E.B."/>
            <person name="Gedil M."/>
            <person name="Stanke M."/>
            <person name="Haas B.J."/>
            <person name="Wortman J.R."/>
            <person name="Fraser-Liggett C.M."/>
            <person name="Ravel J."/>
            <person name="Rabinowicz P.D."/>
        </authorList>
    </citation>
    <scope>NUCLEOTIDE SEQUENCE [LARGE SCALE GENOMIC DNA]</scope>
    <source>
        <strain evidence="4">cv. Hale</strain>
    </source>
</reference>
<dbReference type="eggNOG" id="ENOG502RDGW">
    <property type="taxonomic scope" value="Eukaryota"/>
</dbReference>
<name>B9TGN4_RICCO</name>
<dbReference type="AlphaFoldDB" id="B9TGN4"/>
<protein>
    <submittedName>
        <fullName evidence="3">Pentatricopeptide repeat-containing protein, putative</fullName>
    </submittedName>
</protein>
<organism evidence="3 4">
    <name type="scientific">Ricinus communis</name>
    <name type="common">Castor bean</name>
    <dbReference type="NCBI Taxonomy" id="3988"/>
    <lineage>
        <taxon>Eukaryota</taxon>
        <taxon>Viridiplantae</taxon>
        <taxon>Streptophyta</taxon>
        <taxon>Embryophyta</taxon>
        <taxon>Tracheophyta</taxon>
        <taxon>Spermatophyta</taxon>
        <taxon>Magnoliopsida</taxon>
        <taxon>eudicotyledons</taxon>
        <taxon>Gunneridae</taxon>
        <taxon>Pentapetalae</taxon>
        <taxon>rosids</taxon>
        <taxon>fabids</taxon>
        <taxon>Malpighiales</taxon>
        <taxon>Euphorbiaceae</taxon>
        <taxon>Acalyphoideae</taxon>
        <taxon>Acalypheae</taxon>
        <taxon>Ricinus</taxon>
    </lineage>
</organism>
<proteinExistence type="predicted"/>
<dbReference type="Proteomes" id="UP000008311">
    <property type="component" value="Unassembled WGS sequence"/>
</dbReference>
<dbReference type="EMBL" id="EQ980785">
    <property type="protein sequence ID" value="EEF24980.1"/>
    <property type="molecule type" value="Genomic_DNA"/>
</dbReference>
<accession>B9TGN4</accession>
<evidence type="ECO:0000259" key="2">
    <source>
        <dbReference type="Pfam" id="PF03407"/>
    </source>
</evidence>
<keyword evidence="4" id="KW-1185">Reference proteome</keyword>
<dbReference type="InterPro" id="IPR005069">
    <property type="entry name" value="Nucl-diP-sugar_transferase"/>
</dbReference>
<dbReference type="InParanoid" id="B9TGN4"/>
<sequence length="136" mass="15570">EKLDVELEKVLRAASMEDNKTVILTTLNDAWAKPGSVIDVFLESFRIGNNTNGLLTHLVIVTLDEKAHSRCLAIHPHCYALVTRGLNFTQEAFFMTPTYLEMMWARIEFLATVLEMGYSFIFTVYSSFLSFCPFKY</sequence>
<dbReference type="PANTHER" id="PTHR46038">
    <property type="entry name" value="EXPRESSED PROTEIN-RELATED"/>
    <property type="match status" value="1"/>
</dbReference>
<keyword evidence="1" id="KW-1133">Transmembrane helix</keyword>
<evidence type="ECO:0000313" key="3">
    <source>
        <dbReference type="EMBL" id="EEF24980.1"/>
    </source>
</evidence>
<evidence type="ECO:0000313" key="4">
    <source>
        <dbReference type="Proteomes" id="UP000008311"/>
    </source>
</evidence>
<feature type="domain" description="Nucleotide-diphospho-sugar transferase" evidence="2">
    <location>
        <begin position="54"/>
        <end position="123"/>
    </location>
</feature>
<gene>
    <name evidence="3" type="ORF">RCOM_2137200</name>
</gene>
<keyword evidence="1" id="KW-0812">Transmembrane</keyword>
<feature type="non-terminal residue" evidence="3">
    <location>
        <position position="1"/>
    </location>
</feature>
<feature type="non-terminal residue" evidence="3">
    <location>
        <position position="136"/>
    </location>
</feature>
<dbReference type="PANTHER" id="PTHR46038:SF13">
    <property type="entry name" value="GLYCOSYLTRANSFERASE"/>
    <property type="match status" value="1"/>
</dbReference>
<feature type="transmembrane region" description="Helical" evidence="1">
    <location>
        <begin position="109"/>
        <end position="131"/>
    </location>
</feature>
<dbReference type="Pfam" id="PF03407">
    <property type="entry name" value="Nucleotid_trans"/>
    <property type="match status" value="1"/>
</dbReference>
<dbReference type="InterPro" id="IPR044821">
    <property type="entry name" value="At1g28695/At4g15970-like"/>
</dbReference>
<keyword evidence="1" id="KW-0472">Membrane</keyword>